<sequence>MYTRPLLNLFSFPAFTLASLAFLLFSTSCQHVDDILDELRDRDIVADLPERIDVMQPGLFPEGVAFDRKKEKFLVTSVGQGTIGLVDDEGTYEPFIEDERFRSTIGIELDEARKQILVPVTQSDGSYGALGIYDQYSGDPVHYVELTDLTPEHPVFANDVAVDKNGNAYVTNSYNGVIYKVDRNGEASLFFVSEDFVPPSGAFGFNGIVYHPKGFLIVAYSAENALYKFPIDNPENYSKITLDTELQNPDGLFLSRNNQQLVVVNNAGGSEAGKVLVMESGDAWDSAYEESRFETGPVFPTTATQRSNEYYVLYAHLNEQGSNPEYADYAIVKVSDD</sequence>
<name>A0AA49GP67_9BACT</name>
<feature type="signal peptide" evidence="1">
    <location>
        <begin position="1"/>
        <end position="31"/>
    </location>
</feature>
<dbReference type="AlphaFoldDB" id="A0AA49GP67"/>
<reference evidence="2" key="2">
    <citation type="journal article" date="2024" name="Antonie Van Leeuwenhoek">
        <title>Roseihalotalea indica gen. nov., sp. nov., a halophilic Bacteroidetes from mesopelagic Southwest Indian Ocean with higher carbohydrate metabolic potential.</title>
        <authorList>
            <person name="Chen B."/>
            <person name="Zhang M."/>
            <person name="Lin D."/>
            <person name="Ye J."/>
            <person name="Tang K."/>
        </authorList>
    </citation>
    <scope>NUCLEOTIDE SEQUENCE</scope>
    <source>
        <strain evidence="2">TK19036</strain>
    </source>
</reference>
<dbReference type="InterPro" id="IPR011042">
    <property type="entry name" value="6-blade_b-propeller_TolB-like"/>
</dbReference>
<dbReference type="PANTHER" id="PTHR31460:SF3">
    <property type="entry name" value="MESOCENTIN"/>
    <property type="match status" value="1"/>
</dbReference>
<organism evidence="2">
    <name type="scientific">Roseihalotalea indica</name>
    <dbReference type="NCBI Taxonomy" id="2867963"/>
    <lineage>
        <taxon>Bacteria</taxon>
        <taxon>Pseudomonadati</taxon>
        <taxon>Bacteroidota</taxon>
        <taxon>Cytophagia</taxon>
        <taxon>Cytophagales</taxon>
        <taxon>Catalimonadaceae</taxon>
        <taxon>Roseihalotalea</taxon>
    </lineage>
</organism>
<accession>A0AA49GP67</accession>
<dbReference type="Gene3D" id="2.120.10.30">
    <property type="entry name" value="TolB, C-terminal domain"/>
    <property type="match status" value="1"/>
</dbReference>
<dbReference type="SUPFAM" id="SSF63829">
    <property type="entry name" value="Calcium-dependent phosphotriesterase"/>
    <property type="match status" value="1"/>
</dbReference>
<dbReference type="InterPro" id="IPR053224">
    <property type="entry name" value="Sensory_adhesion_molecule"/>
</dbReference>
<evidence type="ECO:0000256" key="1">
    <source>
        <dbReference type="SAM" id="SignalP"/>
    </source>
</evidence>
<proteinExistence type="predicted"/>
<feature type="chain" id="PRO_5041251026" description="SMP-30/Gluconolactonase/LRE-like region domain-containing protein" evidence="1">
    <location>
        <begin position="32"/>
        <end position="337"/>
    </location>
</feature>
<reference evidence="2" key="1">
    <citation type="journal article" date="2023" name="Comput. Struct. Biotechnol. J.">
        <title>Discovery of a novel marine Bacteroidetes with a rich repertoire of carbohydrate-active enzymes.</title>
        <authorList>
            <person name="Chen B."/>
            <person name="Liu G."/>
            <person name="Chen Q."/>
            <person name="Wang H."/>
            <person name="Liu L."/>
            <person name="Tang K."/>
        </authorList>
    </citation>
    <scope>NUCLEOTIDE SEQUENCE</scope>
    <source>
        <strain evidence="2">TK19036</strain>
    </source>
</reference>
<dbReference type="PROSITE" id="PS51257">
    <property type="entry name" value="PROKAR_LIPOPROTEIN"/>
    <property type="match status" value="1"/>
</dbReference>
<protein>
    <recommendedName>
        <fullName evidence="3">SMP-30/Gluconolactonase/LRE-like region domain-containing protein</fullName>
    </recommendedName>
</protein>
<evidence type="ECO:0000313" key="2">
    <source>
        <dbReference type="EMBL" id="WKN38422.1"/>
    </source>
</evidence>
<dbReference type="PANTHER" id="PTHR31460">
    <property type="match status" value="1"/>
</dbReference>
<dbReference type="EMBL" id="CP120682">
    <property type="protein sequence ID" value="WKN38422.1"/>
    <property type="molecule type" value="Genomic_DNA"/>
</dbReference>
<gene>
    <name evidence="2" type="ORF">K4G66_06870</name>
</gene>
<keyword evidence="1" id="KW-0732">Signal</keyword>
<evidence type="ECO:0008006" key="3">
    <source>
        <dbReference type="Google" id="ProtNLM"/>
    </source>
</evidence>